<dbReference type="RefSeq" id="WP_048385418.1">
    <property type="nucleotide sequence ID" value="NZ_CP181271.1"/>
</dbReference>
<dbReference type="Pfam" id="PF00583">
    <property type="entry name" value="Acetyltransf_1"/>
    <property type="match status" value="1"/>
</dbReference>
<dbReference type="EMBL" id="WIVV01000007">
    <property type="protein sequence ID" value="MQU41446.1"/>
    <property type="molecule type" value="Genomic_DNA"/>
</dbReference>
<dbReference type="InterPro" id="IPR000182">
    <property type="entry name" value="GNAT_dom"/>
</dbReference>
<dbReference type="PROSITE" id="PS51186">
    <property type="entry name" value="GNAT"/>
    <property type="match status" value="1"/>
</dbReference>
<protein>
    <submittedName>
        <fullName evidence="1">GNAT family N-acetyltransferase</fullName>
    </submittedName>
</protein>
<accession>A0A6A7Z840</accession>
<comment type="caution">
    <text evidence="1">The sequence shown here is derived from an EMBL/GenBank/DDBJ whole genome shotgun (WGS) entry which is preliminary data.</text>
</comment>
<dbReference type="Gene3D" id="3.40.630.30">
    <property type="match status" value="1"/>
</dbReference>
<dbReference type="AlphaFoldDB" id="A0A6A7Z840"/>
<evidence type="ECO:0000313" key="1">
    <source>
        <dbReference type="EMBL" id="MQU41446.1"/>
    </source>
</evidence>
<keyword evidence="1" id="KW-0808">Transferase</keyword>
<proteinExistence type="predicted"/>
<dbReference type="CDD" id="cd04301">
    <property type="entry name" value="NAT_SF"/>
    <property type="match status" value="1"/>
</dbReference>
<organism evidence="1 2">
    <name type="scientific">Pseudomonas helleri</name>
    <dbReference type="NCBI Taxonomy" id="1608996"/>
    <lineage>
        <taxon>Bacteria</taxon>
        <taxon>Pseudomonadati</taxon>
        <taxon>Pseudomonadota</taxon>
        <taxon>Gammaproteobacteria</taxon>
        <taxon>Pseudomonadales</taxon>
        <taxon>Pseudomonadaceae</taxon>
        <taxon>Pseudomonas</taxon>
    </lineage>
</organism>
<dbReference type="Proteomes" id="UP000466863">
    <property type="component" value="Unassembled WGS sequence"/>
</dbReference>
<sequence length="165" mass="18409">MTRLCPYEDLNAEQREQLLGIEVLPEQLPFSGDIACALYSLPAQCQPGIRGFALLIDERPVAFMLLKRHPLLAHWADAGSATLHALQVHRQVQGQGLGKICLRLLVQDIQHYWPDVSQLMLSVSPENTSALAFYLSQGWSERGEAYRGERRLVLPLTPLQAKPAA</sequence>
<dbReference type="SUPFAM" id="SSF55729">
    <property type="entry name" value="Acyl-CoA N-acyltransferases (Nat)"/>
    <property type="match status" value="1"/>
</dbReference>
<name>A0A6A7Z840_9PSED</name>
<evidence type="ECO:0000313" key="2">
    <source>
        <dbReference type="Proteomes" id="UP000466863"/>
    </source>
</evidence>
<dbReference type="InterPro" id="IPR016181">
    <property type="entry name" value="Acyl_CoA_acyltransferase"/>
</dbReference>
<dbReference type="GO" id="GO:0016747">
    <property type="term" value="F:acyltransferase activity, transferring groups other than amino-acyl groups"/>
    <property type="evidence" value="ECO:0007669"/>
    <property type="project" value="InterPro"/>
</dbReference>
<gene>
    <name evidence="1" type="ORF">GHO28_02830</name>
</gene>
<reference evidence="1 2" key="1">
    <citation type="submission" date="2019-10" db="EMBL/GenBank/DDBJ databases">
        <title>Evaluation of single-gene subtyping targets for Pseudomonas.</title>
        <authorList>
            <person name="Reichler S.J."/>
            <person name="Orsi R.H."/>
            <person name="Wiedmann M."/>
            <person name="Martin N.H."/>
            <person name="Murphy S.I."/>
        </authorList>
    </citation>
    <scope>NUCLEOTIDE SEQUENCE [LARGE SCALE GENOMIC DNA]</scope>
    <source>
        <strain evidence="1 2">FSL R10-1876</strain>
    </source>
</reference>